<dbReference type="InterPro" id="IPR017441">
    <property type="entry name" value="Protein_kinase_ATP_BS"/>
</dbReference>
<keyword evidence="20" id="KW-1185">Reference proteome</keyword>
<evidence type="ECO:0000256" key="14">
    <source>
        <dbReference type="ARBA" id="ARBA00023170"/>
    </source>
</evidence>
<dbReference type="PROSITE" id="PS00108">
    <property type="entry name" value="PROTEIN_KINASE_ST"/>
    <property type="match status" value="1"/>
</dbReference>
<feature type="chain" id="PRO_5015196862" evidence="17">
    <location>
        <begin position="34"/>
        <end position="901"/>
    </location>
</feature>
<name>A0A2P5EFF8_TREOI</name>
<dbReference type="PROSITE" id="PS00107">
    <property type="entry name" value="PROTEIN_KINASE_ATP"/>
    <property type="match status" value="1"/>
</dbReference>
<evidence type="ECO:0000256" key="15">
    <source>
        <dbReference type="PROSITE-ProRule" id="PRU10141"/>
    </source>
</evidence>
<protein>
    <submittedName>
        <fullName evidence="19">Serine/threonine protein kinase</fullName>
    </submittedName>
</protein>
<dbReference type="GO" id="GO:0016020">
    <property type="term" value="C:membrane"/>
    <property type="evidence" value="ECO:0007669"/>
    <property type="project" value="UniProtKB-SubCell"/>
</dbReference>
<dbReference type="STRING" id="63057.A0A2P5EFF8"/>
<keyword evidence="8" id="KW-0677">Repeat</keyword>
<evidence type="ECO:0000259" key="18">
    <source>
        <dbReference type="PROSITE" id="PS50011"/>
    </source>
</evidence>
<dbReference type="InterPro" id="IPR001611">
    <property type="entry name" value="Leu-rich_rpt"/>
</dbReference>
<dbReference type="FunFam" id="1.10.510.10:FF:000146">
    <property type="entry name" value="LRR receptor-like serine/threonine-protein kinase IOS1"/>
    <property type="match status" value="1"/>
</dbReference>
<dbReference type="InterPro" id="IPR000719">
    <property type="entry name" value="Prot_kinase_dom"/>
</dbReference>
<evidence type="ECO:0000256" key="1">
    <source>
        <dbReference type="ARBA" id="ARBA00004167"/>
    </source>
</evidence>
<dbReference type="SUPFAM" id="SSF56112">
    <property type="entry name" value="Protein kinase-like (PK-like)"/>
    <property type="match status" value="1"/>
</dbReference>
<organism evidence="19 20">
    <name type="scientific">Trema orientale</name>
    <name type="common">Charcoal tree</name>
    <name type="synonym">Celtis orientalis</name>
    <dbReference type="NCBI Taxonomy" id="63057"/>
    <lineage>
        <taxon>Eukaryota</taxon>
        <taxon>Viridiplantae</taxon>
        <taxon>Streptophyta</taxon>
        <taxon>Embryophyta</taxon>
        <taxon>Tracheophyta</taxon>
        <taxon>Spermatophyta</taxon>
        <taxon>Magnoliopsida</taxon>
        <taxon>eudicotyledons</taxon>
        <taxon>Gunneridae</taxon>
        <taxon>Pentapetalae</taxon>
        <taxon>rosids</taxon>
        <taxon>fabids</taxon>
        <taxon>Rosales</taxon>
        <taxon>Cannabaceae</taxon>
        <taxon>Trema</taxon>
    </lineage>
</organism>
<dbReference type="SMART" id="SM00220">
    <property type="entry name" value="S_TKc"/>
    <property type="match status" value="1"/>
</dbReference>
<keyword evidence="13 16" id="KW-0472">Membrane</keyword>
<dbReference type="PROSITE" id="PS51450">
    <property type="entry name" value="LRR"/>
    <property type="match status" value="1"/>
</dbReference>
<sequence length="901" mass="100156">MVMILCRQSLLSVFKGALILIFPIVLLLVPAHGQSGFISIDCGTPDGSSYTDGTTGISYVSDTNFTRTGVNSNVSPEYKLQTKIQQFWNVRSFPEGTRNCYTLKPMQGKNKRYLIRARFMYGNYDNLGHVPVFDLYLGVDLWDAVNLEFAGTSIDKEVIHVPPSDYIYVCLVNTGYGTPFISALELRPLDNQIYVSQSGTALQLFKRYDFGTTSNQATRYKDDVSDRLWSPFDQDTDSWTALNKSLALENSLGKVPFELPLAVLSTAYSPSEASKSSNMGFNWKPPNSTSSYYFYMHFAELQDISNNQSRVFNIFINGDLLVQPGPVFLDQIPLRMGTAYSSISDPVFTPDSEGKFQVWINRTENSTLPPLINAMEIYMVKQLSPQATNEKDVYAMLDIKSVYRITKNWQGDPCAPKAYLWDGVGCSYDANNPYSIISLDLSSSGLKGEIAPYIMNLTMLQHLDLSNNNLSGKVPPFLGQLSFLKFLNLRGNSFTGPVPAALLQRSNNGLSLSIDPYLYPSCSLPGSCQKKKSVVPVVVGSVCGVVGLITAVALLIWCHRRRRQSIESNNREKGSIVSKKQQFPYSEIQRITNNFESVLGEGGFGKVYHGYLNNNEVAVKMLSSSSLKLLLRVHHKNLTTLVGYCNEGTNIGLIYEYMAMGNLRSHLSGNNENVLTWEARLRIAIDTAQGLEYLHNGCKPPIIHRDVKSTNILLNEKFQAKLGDFGLSKIFPNEGGTHSMSTFNDTPGVSTTVAGTPGYLDPEYYVSNWLNEKSDVYSFGVVLLEIITGQPVLAKNRENKHIIQWVNSMLAQGDVKKILDPRIKGDFDVNTVWKAVEISMACVALSSSARPTMSRVAIELKDCLTTELSTRKDVSSEAESKDYSVEMISRSMITALSPQAR</sequence>
<evidence type="ECO:0000256" key="12">
    <source>
        <dbReference type="ARBA" id="ARBA00022989"/>
    </source>
</evidence>
<comment type="subcellular location">
    <subcellularLocation>
        <location evidence="1">Membrane</location>
        <topology evidence="1">Single-pass membrane protein</topology>
    </subcellularLocation>
</comment>
<proteinExistence type="predicted"/>
<keyword evidence="12 16" id="KW-1133">Transmembrane helix</keyword>
<dbReference type="Gene3D" id="1.10.510.10">
    <property type="entry name" value="Transferase(Phosphotransferase) domain 1"/>
    <property type="match status" value="1"/>
</dbReference>
<evidence type="ECO:0000256" key="4">
    <source>
        <dbReference type="ARBA" id="ARBA00022614"/>
    </source>
</evidence>
<feature type="binding site" evidence="15">
    <location>
        <position position="620"/>
    </location>
    <ligand>
        <name>ATP</name>
        <dbReference type="ChEBI" id="CHEBI:30616"/>
    </ligand>
</feature>
<dbReference type="PROSITE" id="PS50011">
    <property type="entry name" value="PROTEIN_KINASE_DOM"/>
    <property type="match status" value="1"/>
</dbReference>
<dbReference type="InterPro" id="IPR011009">
    <property type="entry name" value="Kinase-like_dom_sf"/>
</dbReference>
<keyword evidence="14" id="KW-0675">Receptor</keyword>
<gene>
    <name evidence="19" type="ORF">TorRG33x02_199190</name>
</gene>
<keyword evidence="4" id="KW-0433">Leucine-rich repeat</keyword>
<keyword evidence="7 17" id="KW-0732">Signal</keyword>
<evidence type="ECO:0000256" key="11">
    <source>
        <dbReference type="ARBA" id="ARBA00022840"/>
    </source>
</evidence>
<evidence type="ECO:0000256" key="9">
    <source>
        <dbReference type="ARBA" id="ARBA00022741"/>
    </source>
</evidence>
<dbReference type="InterPro" id="IPR024788">
    <property type="entry name" value="Malectin-like_Carb-bd_dom"/>
</dbReference>
<dbReference type="PANTHER" id="PTHR45631:SF202">
    <property type="entry name" value="SENESCENCE-INDUCED RECEPTOR-LIKE SERINE_THREONINE-PROTEIN KINASE"/>
    <property type="match status" value="1"/>
</dbReference>
<feature type="transmembrane region" description="Helical" evidence="16">
    <location>
        <begin position="534"/>
        <end position="558"/>
    </location>
</feature>
<dbReference type="InParanoid" id="A0A2P5EFF8"/>
<feature type="domain" description="Protein kinase" evidence="18">
    <location>
        <begin position="593"/>
        <end position="864"/>
    </location>
</feature>
<evidence type="ECO:0000256" key="7">
    <source>
        <dbReference type="ARBA" id="ARBA00022729"/>
    </source>
</evidence>
<dbReference type="GO" id="GO:0004674">
    <property type="term" value="F:protein serine/threonine kinase activity"/>
    <property type="evidence" value="ECO:0007669"/>
    <property type="project" value="UniProtKB-KW"/>
</dbReference>
<dbReference type="GO" id="GO:0005524">
    <property type="term" value="F:ATP binding"/>
    <property type="evidence" value="ECO:0007669"/>
    <property type="project" value="UniProtKB-UniRule"/>
</dbReference>
<keyword evidence="3" id="KW-0597">Phosphoprotein</keyword>
<evidence type="ECO:0000256" key="6">
    <source>
        <dbReference type="ARBA" id="ARBA00022692"/>
    </source>
</evidence>
<keyword evidence="2 19" id="KW-0723">Serine/threonine-protein kinase</keyword>
<keyword evidence="10 19" id="KW-0418">Kinase</keyword>
<evidence type="ECO:0000256" key="5">
    <source>
        <dbReference type="ARBA" id="ARBA00022679"/>
    </source>
</evidence>
<evidence type="ECO:0000256" key="3">
    <source>
        <dbReference type="ARBA" id="ARBA00022553"/>
    </source>
</evidence>
<keyword evidence="11 15" id="KW-0067">ATP-binding</keyword>
<dbReference type="Pfam" id="PF00069">
    <property type="entry name" value="Pkinase"/>
    <property type="match status" value="1"/>
</dbReference>
<evidence type="ECO:0000313" key="19">
    <source>
        <dbReference type="EMBL" id="PON84277.1"/>
    </source>
</evidence>
<evidence type="ECO:0000256" key="10">
    <source>
        <dbReference type="ARBA" id="ARBA00022777"/>
    </source>
</evidence>
<dbReference type="InterPro" id="IPR008271">
    <property type="entry name" value="Ser/Thr_kinase_AS"/>
</dbReference>
<comment type="caution">
    <text evidence="19">The sequence shown here is derived from an EMBL/GenBank/DDBJ whole genome shotgun (WGS) entry which is preliminary data.</text>
</comment>
<dbReference type="EMBL" id="JXTC01000165">
    <property type="protein sequence ID" value="PON84277.1"/>
    <property type="molecule type" value="Genomic_DNA"/>
</dbReference>
<dbReference type="OrthoDB" id="1182741at2759"/>
<dbReference type="InterPro" id="IPR032675">
    <property type="entry name" value="LRR_dom_sf"/>
</dbReference>
<dbReference type="SUPFAM" id="SSF52058">
    <property type="entry name" value="L domain-like"/>
    <property type="match status" value="1"/>
</dbReference>
<dbReference type="AlphaFoldDB" id="A0A2P5EFF8"/>
<keyword evidence="9 15" id="KW-0547">Nucleotide-binding</keyword>
<dbReference type="Gene3D" id="3.30.200.20">
    <property type="entry name" value="Phosphorylase Kinase, domain 1"/>
    <property type="match status" value="1"/>
</dbReference>
<evidence type="ECO:0000256" key="17">
    <source>
        <dbReference type="SAM" id="SignalP"/>
    </source>
</evidence>
<evidence type="ECO:0000256" key="2">
    <source>
        <dbReference type="ARBA" id="ARBA00022527"/>
    </source>
</evidence>
<dbReference type="FunFam" id="3.80.10.10:FF:000129">
    <property type="entry name" value="Leucine-rich repeat receptor-like kinase"/>
    <property type="match status" value="1"/>
</dbReference>
<dbReference type="Pfam" id="PF00560">
    <property type="entry name" value="LRR_1"/>
    <property type="match status" value="1"/>
</dbReference>
<dbReference type="Pfam" id="PF12819">
    <property type="entry name" value="Malectin_like"/>
    <property type="match status" value="1"/>
</dbReference>
<reference evidence="20" key="1">
    <citation type="submission" date="2016-06" db="EMBL/GenBank/DDBJ databases">
        <title>Parallel loss of symbiosis genes in relatives of nitrogen-fixing non-legume Parasponia.</title>
        <authorList>
            <person name="Van Velzen R."/>
            <person name="Holmer R."/>
            <person name="Bu F."/>
            <person name="Rutten L."/>
            <person name="Van Zeijl A."/>
            <person name="Liu W."/>
            <person name="Santuari L."/>
            <person name="Cao Q."/>
            <person name="Sharma T."/>
            <person name="Shen D."/>
            <person name="Roswanjaya Y."/>
            <person name="Wardhani T."/>
            <person name="Kalhor M.S."/>
            <person name="Jansen J."/>
            <person name="Van den Hoogen J."/>
            <person name="Gungor B."/>
            <person name="Hartog M."/>
            <person name="Hontelez J."/>
            <person name="Verver J."/>
            <person name="Yang W.-C."/>
            <person name="Schijlen E."/>
            <person name="Repin R."/>
            <person name="Schilthuizen M."/>
            <person name="Schranz E."/>
            <person name="Heidstra R."/>
            <person name="Miyata K."/>
            <person name="Fedorova E."/>
            <person name="Kohlen W."/>
            <person name="Bisseling T."/>
            <person name="Smit S."/>
            <person name="Geurts R."/>
        </authorList>
    </citation>
    <scope>NUCLEOTIDE SEQUENCE [LARGE SCALE GENOMIC DNA]</scope>
    <source>
        <strain evidence="20">cv. RG33-2</strain>
    </source>
</reference>
<evidence type="ECO:0000256" key="16">
    <source>
        <dbReference type="SAM" id="Phobius"/>
    </source>
</evidence>
<accession>A0A2P5EFF8</accession>
<dbReference type="Gene3D" id="3.80.10.10">
    <property type="entry name" value="Ribonuclease Inhibitor"/>
    <property type="match status" value="1"/>
</dbReference>
<evidence type="ECO:0000313" key="20">
    <source>
        <dbReference type="Proteomes" id="UP000237000"/>
    </source>
</evidence>
<feature type="signal peptide" evidence="17">
    <location>
        <begin position="1"/>
        <end position="33"/>
    </location>
</feature>
<dbReference type="PANTHER" id="PTHR45631">
    <property type="entry name" value="OS07G0107800 PROTEIN-RELATED"/>
    <property type="match status" value="1"/>
</dbReference>
<dbReference type="Proteomes" id="UP000237000">
    <property type="component" value="Unassembled WGS sequence"/>
</dbReference>
<evidence type="ECO:0000256" key="13">
    <source>
        <dbReference type="ARBA" id="ARBA00023136"/>
    </source>
</evidence>
<keyword evidence="5" id="KW-0808">Transferase</keyword>
<evidence type="ECO:0000256" key="8">
    <source>
        <dbReference type="ARBA" id="ARBA00022737"/>
    </source>
</evidence>
<keyword evidence="6 16" id="KW-0812">Transmembrane</keyword>